<comment type="caution">
    <text evidence="2">The sequence shown here is derived from an EMBL/GenBank/DDBJ whole genome shotgun (WGS) entry which is preliminary data.</text>
</comment>
<dbReference type="Proteomes" id="UP000027586">
    <property type="component" value="Unassembled WGS sequence"/>
</dbReference>
<keyword evidence="3" id="KW-1185">Reference proteome</keyword>
<proteinExistence type="predicted"/>
<keyword evidence="1" id="KW-0472">Membrane</keyword>
<feature type="transmembrane region" description="Helical" evidence="1">
    <location>
        <begin position="37"/>
        <end position="58"/>
    </location>
</feature>
<evidence type="ECO:0000313" key="3">
    <source>
        <dbReference type="Proteomes" id="UP000027586"/>
    </source>
</evidence>
<dbReference type="AlphaFoldDB" id="A0A068RJH3"/>
<reference evidence="2" key="1">
    <citation type="submission" date="2013-08" db="EMBL/GenBank/DDBJ databases">
        <title>Gene expansion shapes genome architecture in the human pathogen Lichtheimia corymbifera: an evolutionary genomics analysis in the ancient terrestrial Mucorales (Mucoromycotina).</title>
        <authorList>
            <person name="Schwartze V.U."/>
            <person name="Winter S."/>
            <person name="Shelest E."/>
            <person name="Marcet-Houben M."/>
            <person name="Horn F."/>
            <person name="Wehner S."/>
            <person name="Hoffmann K."/>
            <person name="Riege K."/>
            <person name="Sammeth M."/>
            <person name="Nowrousian M."/>
            <person name="Valiante V."/>
            <person name="Linde J."/>
            <person name="Jacobsen I.D."/>
            <person name="Marz M."/>
            <person name="Brakhage A.A."/>
            <person name="Gabaldon T."/>
            <person name="Bocker S."/>
            <person name="Voigt K."/>
        </authorList>
    </citation>
    <scope>NUCLEOTIDE SEQUENCE [LARGE SCALE GENOMIC DNA]</scope>
    <source>
        <strain evidence="2">FSU 9682</strain>
    </source>
</reference>
<keyword evidence="1" id="KW-0812">Transmembrane</keyword>
<feature type="transmembrane region" description="Helical" evidence="1">
    <location>
        <begin position="109"/>
        <end position="129"/>
    </location>
</feature>
<feature type="transmembrane region" description="Helical" evidence="1">
    <location>
        <begin position="70"/>
        <end position="97"/>
    </location>
</feature>
<keyword evidence="1" id="KW-1133">Transmembrane helix</keyword>
<dbReference type="VEuPathDB" id="FungiDB:LCOR_01534.1"/>
<feature type="transmembrane region" description="Helical" evidence="1">
    <location>
        <begin position="176"/>
        <end position="198"/>
    </location>
</feature>
<protein>
    <submittedName>
        <fullName evidence="2">Uncharacterized protein</fullName>
    </submittedName>
</protein>
<accession>A0A068RJH3</accession>
<gene>
    <name evidence="2" type="ORF">LCOR_01534.1</name>
</gene>
<dbReference type="OrthoDB" id="2289866at2759"/>
<organism evidence="2 3">
    <name type="scientific">Lichtheimia corymbifera JMRC:FSU:9682</name>
    <dbReference type="NCBI Taxonomy" id="1263082"/>
    <lineage>
        <taxon>Eukaryota</taxon>
        <taxon>Fungi</taxon>
        <taxon>Fungi incertae sedis</taxon>
        <taxon>Mucoromycota</taxon>
        <taxon>Mucoromycotina</taxon>
        <taxon>Mucoromycetes</taxon>
        <taxon>Mucorales</taxon>
        <taxon>Lichtheimiaceae</taxon>
        <taxon>Lichtheimia</taxon>
    </lineage>
</organism>
<dbReference type="EMBL" id="CBTN010000004">
    <property type="protein sequence ID" value="CDH49802.1"/>
    <property type="molecule type" value="Genomic_DNA"/>
</dbReference>
<sequence length="284" mass="31443">MYSQPALYPEGVYREADLIHATHSYTRKCCGCMSLQAGGLLACGIWLALNMYGAVLSFQHKSPIYSYLDSVALIIQGIICVAFSIGAIFTVFSLITAKPLILRYAHRMMWVLVFIFIINFFVDLIVFGVQRPQFIDWCTGRSRSRLDDQQSDSLPEQGGDEDVYNCNKLWEAELKFAIVIFIMISLCFMYWALCIWSYSQKQISLLQTYYGYPIHPSAAAAAATMHGPAGVMHNIGRSKAGGGGGGGGKSLAQVSRHALDSIYSLFTRDHSATTEKNTTTTATH</sequence>
<name>A0A068RJH3_9FUNG</name>
<evidence type="ECO:0000256" key="1">
    <source>
        <dbReference type="SAM" id="Phobius"/>
    </source>
</evidence>
<evidence type="ECO:0000313" key="2">
    <source>
        <dbReference type="EMBL" id="CDH49802.1"/>
    </source>
</evidence>